<dbReference type="Pfam" id="PF13202">
    <property type="entry name" value="EF-hand_5"/>
    <property type="match status" value="1"/>
</dbReference>
<dbReference type="InterPro" id="IPR002048">
    <property type="entry name" value="EF_hand_dom"/>
</dbReference>
<gene>
    <name evidence="3" type="ORF">RP29_08295</name>
</gene>
<evidence type="ECO:0000313" key="4">
    <source>
        <dbReference type="Proteomes" id="UP000032566"/>
    </source>
</evidence>
<name>A0A0D7K9G2_9BURK</name>
<evidence type="ECO:0000256" key="1">
    <source>
        <dbReference type="SAM" id="MobiDB-lite"/>
    </source>
</evidence>
<dbReference type="GO" id="GO:0005509">
    <property type="term" value="F:calcium ion binding"/>
    <property type="evidence" value="ECO:0007669"/>
    <property type="project" value="InterPro"/>
</dbReference>
<dbReference type="EMBL" id="JXYQ01000022">
    <property type="protein sequence ID" value="KJA10996.1"/>
    <property type="molecule type" value="Genomic_DNA"/>
</dbReference>
<feature type="compositionally biased region" description="Low complexity" evidence="1">
    <location>
        <begin position="37"/>
        <end position="54"/>
    </location>
</feature>
<keyword evidence="4" id="KW-1185">Reference proteome</keyword>
<feature type="compositionally biased region" description="Basic and acidic residues" evidence="1">
    <location>
        <begin position="111"/>
        <end position="132"/>
    </location>
</feature>
<dbReference type="SUPFAM" id="SSF47473">
    <property type="entry name" value="EF-hand"/>
    <property type="match status" value="1"/>
</dbReference>
<dbReference type="AlphaFoldDB" id="A0A0D7K9G2"/>
<dbReference type="Proteomes" id="UP000032566">
    <property type="component" value="Unassembled WGS sequence"/>
</dbReference>
<sequence>MKTTQRTAPAHARTWAHHFEASSVLLFAALTLGTAGAVQAQSGSTSSPSQASKSVIGPASSNPAAPQATFGGGKTTTSSAAAAFDRADADRNGMLSPQEASTFPAIGERFQSLDKNQDKMLSREEFEAGAKS</sequence>
<evidence type="ECO:0000313" key="3">
    <source>
        <dbReference type="EMBL" id="KJA10996.1"/>
    </source>
</evidence>
<feature type="region of interest" description="Disordered" evidence="1">
    <location>
        <begin position="37"/>
        <end position="132"/>
    </location>
</feature>
<dbReference type="PATRIC" id="fig|80878.5.peg.1180"/>
<dbReference type="PROSITE" id="PS00018">
    <property type="entry name" value="EF_HAND_1"/>
    <property type="match status" value="1"/>
</dbReference>
<protein>
    <recommendedName>
        <fullName evidence="2">EF-hand domain-containing protein</fullName>
    </recommendedName>
</protein>
<dbReference type="OrthoDB" id="8914005at2"/>
<organism evidence="3 4">
    <name type="scientific">Acidovorax temperans</name>
    <dbReference type="NCBI Taxonomy" id="80878"/>
    <lineage>
        <taxon>Bacteria</taxon>
        <taxon>Pseudomonadati</taxon>
        <taxon>Pseudomonadota</taxon>
        <taxon>Betaproteobacteria</taxon>
        <taxon>Burkholderiales</taxon>
        <taxon>Comamonadaceae</taxon>
        <taxon>Acidovorax</taxon>
    </lineage>
</organism>
<dbReference type="Gene3D" id="1.10.238.10">
    <property type="entry name" value="EF-hand"/>
    <property type="match status" value="1"/>
</dbReference>
<evidence type="ECO:0000259" key="2">
    <source>
        <dbReference type="Pfam" id="PF13202"/>
    </source>
</evidence>
<feature type="domain" description="EF-hand" evidence="2">
    <location>
        <begin position="82"/>
        <end position="99"/>
    </location>
</feature>
<reference evidence="3 4" key="1">
    <citation type="submission" date="2014-12" db="EMBL/GenBank/DDBJ databases">
        <title>Isolation of bacteria from lake water.</title>
        <authorList>
            <person name="Sheng K.-Y."/>
            <person name="Chin P.-S."/>
            <person name="Chan K.-G."/>
            <person name="Tan G.S."/>
        </authorList>
    </citation>
    <scope>NUCLEOTIDE SEQUENCE [LARGE SCALE GENOMIC DNA]</scope>
    <source>
        <strain evidence="3 4">KY4</strain>
    </source>
</reference>
<feature type="compositionally biased region" description="Low complexity" evidence="1">
    <location>
        <begin position="75"/>
        <end position="84"/>
    </location>
</feature>
<proteinExistence type="predicted"/>
<dbReference type="RefSeq" id="WP_044397228.1">
    <property type="nucleotide sequence ID" value="NZ_JBKBMI010000014.1"/>
</dbReference>
<dbReference type="InterPro" id="IPR018247">
    <property type="entry name" value="EF_Hand_1_Ca_BS"/>
</dbReference>
<dbReference type="InterPro" id="IPR011992">
    <property type="entry name" value="EF-hand-dom_pair"/>
</dbReference>
<comment type="caution">
    <text evidence="3">The sequence shown here is derived from an EMBL/GenBank/DDBJ whole genome shotgun (WGS) entry which is preliminary data.</text>
</comment>
<accession>A0A0D7K9G2</accession>